<reference evidence="2" key="1">
    <citation type="journal article" date="2019" name="Sci. Rep.">
        <title>Draft genome of Tanacetum cinerariifolium, the natural source of mosquito coil.</title>
        <authorList>
            <person name="Yamashiro T."/>
            <person name="Shiraishi A."/>
            <person name="Satake H."/>
            <person name="Nakayama K."/>
        </authorList>
    </citation>
    <scope>NUCLEOTIDE SEQUENCE</scope>
</reference>
<proteinExistence type="predicted"/>
<protein>
    <submittedName>
        <fullName evidence="2">Uncharacterized protein</fullName>
    </submittedName>
</protein>
<accession>A0A699VDM4</accession>
<feature type="non-terminal residue" evidence="2">
    <location>
        <position position="1"/>
    </location>
</feature>
<dbReference type="PROSITE" id="PS50330">
    <property type="entry name" value="UIM"/>
    <property type="match status" value="1"/>
</dbReference>
<feature type="non-terminal residue" evidence="2">
    <location>
        <position position="42"/>
    </location>
</feature>
<sequence>QKRTLKSVAESVVEDTPIKEPQVATEDADLQKALEESMKSMY</sequence>
<evidence type="ECO:0000313" key="2">
    <source>
        <dbReference type="EMBL" id="GFD33535.1"/>
    </source>
</evidence>
<organism evidence="2">
    <name type="scientific">Tanacetum cinerariifolium</name>
    <name type="common">Dalmatian daisy</name>
    <name type="synonym">Chrysanthemum cinerariifolium</name>
    <dbReference type="NCBI Taxonomy" id="118510"/>
    <lineage>
        <taxon>Eukaryota</taxon>
        <taxon>Viridiplantae</taxon>
        <taxon>Streptophyta</taxon>
        <taxon>Embryophyta</taxon>
        <taxon>Tracheophyta</taxon>
        <taxon>Spermatophyta</taxon>
        <taxon>Magnoliopsida</taxon>
        <taxon>eudicotyledons</taxon>
        <taxon>Gunneridae</taxon>
        <taxon>Pentapetalae</taxon>
        <taxon>asterids</taxon>
        <taxon>campanulids</taxon>
        <taxon>Asterales</taxon>
        <taxon>Asteraceae</taxon>
        <taxon>Asteroideae</taxon>
        <taxon>Anthemideae</taxon>
        <taxon>Anthemidinae</taxon>
        <taxon>Tanacetum</taxon>
    </lineage>
</organism>
<name>A0A699VDM4_TANCI</name>
<dbReference type="EMBL" id="BKCJ011436669">
    <property type="protein sequence ID" value="GFD33535.1"/>
    <property type="molecule type" value="Genomic_DNA"/>
</dbReference>
<comment type="caution">
    <text evidence="2">The sequence shown here is derived from an EMBL/GenBank/DDBJ whole genome shotgun (WGS) entry which is preliminary data.</text>
</comment>
<dbReference type="AlphaFoldDB" id="A0A699VDM4"/>
<dbReference type="InterPro" id="IPR003903">
    <property type="entry name" value="UIM_dom"/>
</dbReference>
<evidence type="ECO:0000256" key="1">
    <source>
        <dbReference type="SAM" id="MobiDB-lite"/>
    </source>
</evidence>
<gene>
    <name evidence="2" type="ORF">Tci_905504</name>
</gene>
<feature type="region of interest" description="Disordered" evidence="1">
    <location>
        <begin position="1"/>
        <end position="28"/>
    </location>
</feature>